<feature type="chain" id="PRO_5016892255" evidence="2">
    <location>
        <begin position="24"/>
        <end position="304"/>
    </location>
</feature>
<feature type="compositionally biased region" description="Polar residues" evidence="1">
    <location>
        <begin position="168"/>
        <end position="195"/>
    </location>
</feature>
<evidence type="ECO:0000313" key="3">
    <source>
        <dbReference type="EMBL" id="RCK56199.1"/>
    </source>
</evidence>
<feature type="compositionally biased region" description="Basic residues" evidence="1">
    <location>
        <begin position="285"/>
        <end position="294"/>
    </location>
</feature>
<evidence type="ECO:0000313" key="4">
    <source>
        <dbReference type="Proteomes" id="UP000253472"/>
    </source>
</evidence>
<gene>
    <name evidence="3" type="ORF">Cantr_05696</name>
</gene>
<accession>A0A367XS33</accession>
<feature type="region of interest" description="Disordered" evidence="1">
    <location>
        <begin position="274"/>
        <end position="304"/>
    </location>
</feature>
<name>A0A367XS33_9ASCO</name>
<reference evidence="3 4" key="1">
    <citation type="submission" date="2018-06" db="EMBL/GenBank/DDBJ databases">
        <title>Whole genome sequencing of Candida tropicalis (genome annotated by CSBL at Korea University).</title>
        <authorList>
            <person name="Ahn J."/>
        </authorList>
    </citation>
    <scope>NUCLEOTIDE SEQUENCE [LARGE SCALE GENOMIC DNA]</scope>
    <source>
        <strain evidence="3 4">ATCC 20962</strain>
    </source>
</reference>
<protein>
    <submittedName>
        <fullName evidence="3">Uncharacterized protein</fullName>
    </submittedName>
</protein>
<evidence type="ECO:0000256" key="2">
    <source>
        <dbReference type="SAM" id="SignalP"/>
    </source>
</evidence>
<comment type="caution">
    <text evidence="3">The sequence shown here is derived from an EMBL/GenBank/DDBJ whole genome shotgun (WGS) entry which is preliminary data.</text>
</comment>
<feature type="region of interest" description="Disordered" evidence="1">
    <location>
        <begin position="163"/>
        <end position="207"/>
    </location>
</feature>
<feature type="region of interest" description="Disordered" evidence="1">
    <location>
        <begin position="81"/>
        <end position="120"/>
    </location>
</feature>
<dbReference type="AlphaFoldDB" id="A0A367XS33"/>
<keyword evidence="2" id="KW-0732">Signal</keyword>
<sequence>MVLQLPIFATLVSLLLVCPFCAPAIVPFRDSIEIVFTPEDVKRTTDYVLWKVPAVKHNFKTTVKQKMLNLLLNRELQDVNPNPPFFGEDIGEEGEREGEHQEEKKVEQQAHKTKPQEDVTQAAAAGESLLTVEIDITKPHGIVHSVLWGPSPNEKKTAKVTIHGANPPVTSNSQPQSRSRNTVSRTNPHHTTSGSMKWRRMTRTDSCQNFPRRVAKLKEDHIGYLRPTRIKNDKHDFGQKAKKLPASHFSELIADGTTKTKEMIVTVAQMKGWGARRQGNGGQLHAKRKGKVNKKTLDPFYDDD</sequence>
<feature type="compositionally biased region" description="Basic and acidic residues" evidence="1">
    <location>
        <begin position="97"/>
        <end position="117"/>
    </location>
</feature>
<keyword evidence="4" id="KW-1185">Reference proteome</keyword>
<dbReference type="OrthoDB" id="4026337at2759"/>
<organism evidence="3 4">
    <name type="scientific">Candida viswanathii</name>
    <dbReference type="NCBI Taxonomy" id="5486"/>
    <lineage>
        <taxon>Eukaryota</taxon>
        <taxon>Fungi</taxon>
        <taxon>Dikarya</taxon>
        <taxon>Ascomycota</taxon>
        <taxon>Saccharomycotina</taxon>
        <taxon>Pichiomycetes</taxon>
        <taxon>Debaryomycetaceae</taxon>
        <taxon>Candida/Lodderomyces clade</taxon>
        <taxon>Candida</taxon>
    </lineage>
</organism>
<evidence type="ECO:0000256" key="1">
    <source>
        <dbReference type="SAM" id="MobiDB-lite"/>
    </source>
</evidence>
<proteinExistence type="predicted"/>
<dbReference type="Proteomes" id="UP000253472">
    <property type="component" value="Unassembled WGS sequence"/>
</dbReference>
<feature type="signal peptide" evidence="2">
    <location>
        <begin position="1"/>
        <end position="23"/>
    </location>
</feature>
<dbReference type="EMBL" id="QLNQ01000029">
    <property type="protein sequence ID" value="RCK56199.1"/>
    <property type="molecule type" value="Genomic_DNA"/>
</dbReference>